<sequence>MVNIDLYQNYLVGSIPSEITMLKKLIGLNLSHDNLTGIIPAEIGEVESLESLDLSFNQLSGPIPRSISRLNSLGVLKLSHNNLSEEIPREGHLSTSNEASSFGNNPNLCGDPLPKKCTIENPFERSSTNMENQDEEEDKWEKWLLYIMIILGLVRKIKNLQSLSLSTSLIYGSIPTSLGNLSNFKDLDVSNNALIGANPTSFGRLLNLKKLYLGQNRLEELEEECFIQLENLETFVLEEAHFDNLSRLNSLLIADNEHLSLEMTSNWVPAFQLNHFDAGSCIGYFGSEFPPWLRTQKTLVNLWLSNTSISSAFPRWLRTQNLTTLDLSYNQIVGPIPTSIRAQMPNLENLYLNDNLINDSLPLSLCKLKNGARLFVLSSNLILLDLSSNNFSGKFPYSHGNLLGVQMLNLENNSEGSMPSVMKNARDLNFLNLGRNKFYETSLHG</sequence>
<protein>
    <submittedName>
        <fullName evidence="13">MDIS1-interacting receptor like kinase 2-like</fullName>
    </submittedName>
</protein>
<keyword evidence="10" id="KW-0675">Receptor</keyword>
<dbReference type="FunFam" id="3.80.10.10:FF:000111">
    <property type="entry name" value="LRR receptor-like serine/threonine-protein kinase ERECTA"/>
    <property type="match status" value="1"/>
</dbReference>
<keyword evidence="9" id="KW-0472">Membrane</keyword>
<dbReference type="RefSeq" id="XP_022922182.1">
    <property type="nucleotide sequence ID" value="XM_023066414.1"/>
</dbReference>
<keyword evidence="8" id="KW-1133">Transmembrane helix</keyword>
<reference evidence="13" key="1">
    <citation type="submission" date="2025-08" db="UniProtKB">
        <authorList>
            <consortium name="RefSeq"/>
        </authorList>
    </citation>
    <scope>IDENTIFICATION</scope>
    <source>
        <tissue evidence="13">Young leaves</tissue>
    </source>
</reference>
<dbReference type="InterPro" id="IPR032675">
    <property type="entry name" value="LRR_dom_sf"/>
</dbReference>
<proteinExistence type="inferred from homology"/>
<dbReference type="PRINTS" id="PR00019">
    <property type="entry name" value="LEURICHRPT"/>
</dbReference>
<evidence type="ECO:0000256" key="9">
    <source>
        <dbReference type="ARBA" id="ARBA00023136"/>
    </source>
</evidence>
<keyword evidence="4" id="KW-0433">Leucine-rich repeat</keyword>
<comment type="subcellular location">
    <subcellularLocation>
        <location evidence="1">Cell membrane</location>
        <topology evidence="1">Single-pass type I membrane protein</topology>
    </subcellularLocation>
</comment>
<dbReference type="GeneID" id="111430248"/>
<accession>A0A6J1E2H7</accession>
<keyword evidence="12" id="KW-1185">Reference proteome</keyword>
<evidence type="ECO:0000256" key="11">
    <source>
        <dbReference type="ARBA" id="ARBA00023180"/>
    </source>
</evidence>
<evidence type="ECO:0000256" key="6">
    <source>
        <dbReference type="ARBA" id="ARBA00022729"/>
    </source>
</evidence>
<dbReference type="AlphaFoldDB" id="A0A6J1E2H7"/>
<evidence type="ECO:0000256" key="5">
    <source>
        <dbReference type="ARBA" id="ARBA00022692"/>
    </source>
</evidence>
<gene>
    <name evidence="13" type="primary">LOC111430248</name>
</gene>
<keyword evidence="7" id="KW-0677">Repeat</keyword>
<dbReference type="InterPro" id="IPR001611">
    <property type="entry name" value="Leu-rich_rpt"/>
</dbReference>
<keyword evidence="3" id="KW-1003">Cell membrane</keyword>
<dbReference type="SUPFAM" id="SSF52047">
    <property type="entry name" value="RNI-like"/>
    <property type="match status" value="1"/>
</dbReference>
<dbReference type="GO" id="GO:0005886">
    <property type="term" value="C:plasma membrane"/>
    <property type="evidence" value="ECO:0007669"/>
    <property type="project" value="UniProtKB-SubCell"/>
</dbReference>
<evidence type="ECO:0000256" key="3">
    <source>
        <dbReference type="ARBA" id="ARBA00022475"/>
    </source>
</evidence>
<keyword evidence="11" id="KW-0325">Glycoprotein</keyword>
<evidence type="ECO:0000313" key="12">
    <source>
        <dbReference type="Proteomes" id="UP000504609"/>
    </source>
</evidence>
<dbReference type="SMART" id="SM00365">
    <property type="entry name" value="LRR_SD22"/>
    <property type="match status" value="5"/>
</dbReference>
<keyword evidence="5" id="KW-0812">Transmembrane</keyword>
<evidence type="ECO:0000256" key="10">
    <source>
        <dbReference type="ARBA" id="ARBA00023170"/>
    </source>
</evidence>
<evidence type="ECO:0000256" key="4">
    <source>
        <dbReference type="ARBA" id="ARBA00022614"/>
    </source>
</evidence>
<evidence type="ECO:0000256" key="7">
    <source>
        <dbReference type="ARBA" id="ARBA00022737"/>
    </source>
</evidence>
<dbReference type="Proteomes" id="UP000504609">
    <property type="component" value="Unplaced"/>
</dbReference>
<dbReference type="Gene3D" id="3.80.10.10">
    <property type="entry name" value="Ribonuclease Inhibitor"/>
    <property type="match status" value="3"/>
</dbReference>
<keyword evidence="6" id="KW-0732">Signal</keyword>
<evidence type="ECO:0000256" key="2">
    <source>
        <dbReference type="ARBA" id="ARBA00009592"/>
    </source>
</evidence>
<dbReference type="KEGG" id="cmos:111430248"/>
<evidence type="ECO:0000313" key="13">
    <source>
        <dbReference type="RefSeq" id="XP_022922182.1"/>
    </source>
</evidence>
<dbReference type="Pfam" id="PF13855">
    <property type="entry name" value="LRR_8"/>
    <property type="match status" value="2"/>
</dbReference>
<dbReference type="PROSITE" id="PS51450">
    <property type="entry name" value="LRR"/>
    <property type="match status" value="2"/>
</dbReference>
<dbReference type="SMART" id="SM00369">
    <property type="entry name" value="LRR_TYP"/>
    <property type="match status" value="3"/>
</dbReference>
<comment type="similarity">
    <text evidence="2">Belongs to the RLP family.</text>
</comment>
<dbReference type="Pfam" id="PF00560">
    <property type="entry name" value="LRR_1"/>
    <property type="match status" value="2"/>
</dbReference>
<organism evidence="12 13">
    <name type="scientific">Cucurbita moschata</name>
    <name type="common">Winter crookneck squash</name>
    <name type="synonym">Cucurbita pepo var. moschata</name>
    <dbReference type="NCBI Taxonomy" id="3662"/>
    <lineage>
        <taxon>Eukaryota</taxon>
        <taxon>Viridiplantae</taxon>
        <taxon>Streptophyta</taxon>
        <taxon>Embryophyta</taxon>
        <taxon>Tracheophyta</taxon>
        <taxon>Spermatophyta</taxon>
        <taxon>Magnoliopsida</taxon>
        <taxon>eudicotyledons</taxon>
        <taxon>Gunneridae</taxon>
        <taxon>Pentapetalae</taxon>
        <taxon>rosids</taxon>
        <taxon>fabids</taxon>
        <taxon>Cucurbitales</taxon>
        <taxon>Cucurbitaceae</taxon>
        <taxon>Cucurbiteae</taxon>
        <taxon>Cucurbita</taxon>
    </lineage>
</organism>
<dbReference type="InterPro" id="IPR003591">
    <property type="entry name" value="Leu-rich_rpt_typical-subtyp"/>
</dbReference>
<dbReference type="PANTHER" id="PTHR48063">
    <property type="entry name" value="LRR RECEPTOR-LIKE KINASE"/>
    <property type="match status" value="1"/>
</dbReference>
<dbReference type="InterPro" id="IPR046956">
    <property type="entry name" value="RLP23-like"/>
</dbReference>
<evidence type="ECO:0000256" key="1">
    <source>
        <dbReference type="ARBA" id="ARBA00004251"/>
    </source>
</evidence>
<name>A0A6J1E2H7_CUCMO</name>
<dbReference type="PANTHER" id="PTHR48063:SF112">
    <property type="entry name" value="RECEPTOR LIKE PROTEIN 30-LIKE"/>
    <property type="match status" value="1"/>
</dbReference>
<evidence type="ECO:0000256" key="8">
    <source>
        <dbReference type="ARBA" id="ARBA00022989"/>
    </source>
</evidence>